<feature type="domain" description="Helicase ATP-binding" evidence="3">
    <location>
        <begin position="523"/>
        <end position="718"/>
    </location>
</feature>
<dbReference type="SUPFAM" id="SSF52540">
    <property type="entry name" value="P-loop containing nucleoside triphosphate hydrolases"/>
    <property type="match status" value="2"/>
</dbReference>
<dbReference type="CDD" id="cd18785">
    <property type="entry name" value="SF2_C"/>
    <property type="match status" value="1"/>
</dbReference>
<feature type="coiled-coil region" evidence="1">
    <location>
        <begin position="992"/>
        <end position="1066"/>
    </location>
</feature>
<evidence type="ECO:0000256" key="2">
    <source>
        <dbReference type="SAM" id="MobiDB-lite"/>
    </source>
</evidence>
<feature type="region of interest" description="Disordered" evidence="2">
    <location>
        <begin position="1"/>
        <end position="28"/>
    </location>
</feature>
<organism evidence="4">
    <name type="scientific">viral metagenome</name>
    <dbReference type="NCBI Taxonomy" id="1070528"/>
    <lineage>
        <taxon>unclassified sequences</taxon>
        <taxon>metagenomes</taxon>
        <taxon>organismal metagenomes</taxon>
    </lineage>
</organism>
<dbReference type="AlphaFoldDB" id="A0A6C0KHI1"/>
<evidence type="ECO:0000256" key="1">
    <source>
        <dbReference type="SAM" id="Coils"/>
    </source>
</evidence>
<feature type="compositionally biased region" description="Polar residues" evidence="2">
    <location>
        <begin position="15"/>
        <end position="25"/>
    </location>
</feature>
<dbReference type="Pfam" id="PF00176">
    <property type="entry name" value="SNF2-rel_dom"/>
    <property type="match status" value="1"/>
</dbReference>
<protein>
    <recommendedName>
        <fullName evidence="3">Helicase ATP-binding domain-containing protein</fullName>
    </recommendedName>
</protein>
<dbReference type="InterPro" id="IPR027417">
    <property type="entry name" value="P-loop_NTPase"/>
</dbReference>
<dbReference type="EMBL" id="MN740898">
    <property type="protein sequence ID" value="QHU17089.1"/>
    <property type="molecule type" value="Genomic_DNA"/>
</dbReference>
<proteinExistence type="predicted"/>
<evidence type="ECO:0000313" key="4">
    <source>
        <dbReference type="EMBL" id="QHU17089.1"/>
    </source>
</evidence>
<dbReference type="InterPro" id="IPR000330">
    <property type="entry name" value="SNF2_N"/>
</dbReference>
<feature type="coiled-coil region" evidence="1">
    <location>
        <begin position="940"/>
        <end position="967"/>
    </location>
</feature>
<dbReference type="Gene3D" id="3.40.50.10810">
    <property type="entry name" value="Tandem AAA-ATPase domain"/>
    <property type="match status" value="1"/>
</dbReference>
<evidence type="ECO:0000259" key="3">
    <source>
        <dbReference type="PROSITE" id="PS51192"/>
    </source>
</evidence>
<feature type="coiled-coil region" evidence="1">
    <location>
        <begin position="852"/>
        <end position="879"/>
    </location>
</feature>
<dbReference type="GO" id="GO:0005524">
    <property type="term" value="F:ATP binding"/>
    <property type="evidence" value="ECO:0007669"/>
    <property type="project" value="InterPro"/>
</dbReference>
<accession>A0A6C0KHI1</accession>
<feature type="compositionally biased region" description="Basic and acidic residues" evidence="2">
    <location>
        <begin position="1104"/>
        <end position="1190"/>
    </location>
</feature>
<reference evidence="4" key="1">
    <citation type="journal article" date="2020" name="Nature">
        <title>Giant virus diversity and host interactions through global metagenomics.</title>
        <authorList>
            <person name="Schulz F."/>
            <person name="Roux S."/>
            <person name="Paez-Espino D."/>
            <person name="Jungbluth S."/>
            <person name="Walsh D.A."/>
            <person name="Denef V.J."/>
            <person name="McMahon K.D."/>
            <person name="Konstantinidis K.T."/>
            <person name="Eloe-Fadrosh E.A."/>
            <person name="Kyrpides N.C."/>
            <person name="Woyke T."/>
        </authorList>
    </citation>
    <scope>NUCLEOTIDE SEQUENCE</scope>
    <source>
        <strain evidence="4">GVMAG-S-3300012000-57</strain>
    </source>
</reference>
<dbReference type="PROSITE" id="PS51192">
    <property type="entry name" value="HELICASE_ATP_BIND_1"/>
    <property type="match status" value="1"/>
</dbReference>
<dbReference type="InterPro" id="IPR038718">
    <property type="entry name" value="SNF2-like_sf"/>
</dbReference>
<sequence>MSANSSINSDNSSSPGESITTSASPVSMRDVENIPNMAKIVENNPLFLYDADCVRKKSNWSKGTNAHKFDHPEFDAKKLLEDIPSHSSKLHALLKKIDDLDKKDMARDGRKYKHFIFSDVKSGTYGAKLVAGALMASGMNLGYVAPLKKGVAASVAAATESVEQVESVTPSAENVATAASMTPFPENPTNTVASMTPFPENPANTVASMTPFPENPANTAEEEEPATLGGASKTKIYGKIQLLDDEVLLKSSGNNFFLLASIGVYDQPISVGLKKSILKKFNSRPDNIHGELARIIVMDSGYKEGIDLFDVKYVHIYEPPVNMADQKQVIGRGTRTCGQKGLEFHPTQGWPLHVFIYDVEVPESVRNQMLGSASLFDLYLKAMNIDVRLYNFQHDLERATVFGSVDYELNKAVHSFSVQPAAEDLMGGSGPKVEKKRRIVVRDDLPVLSLPAQIGEIVFTPRNPETKPMGHEAMRAHVRKHFGDYKWADVKMENKCGGNSSMKTGGAEIIKYSATQDFVRHYFTPENPIKGMLLFHSVGTGKTCSAIAAASSSFEQQGYTILWVTRTTLKNDIWKNMFDQVCSETIKKEIEQGLTVPDEQAKRMRLLSKSWSIRPMSYKQFSNMVSKANNFYKALVKKNGEADPLRKTLLIIDEAHKLYGGGDLSSIERPDMNALQNALQHSYAMSGSDSVKLLLMTATPITESPMELIKLINLAKPVRYQMPDGFEEFAAAYLDEHGRFTEKGEREYLDSIAGHVSYLNREKDARQFAQPIVRFVQSPLIENIDEAMKFDRKYVREFMDSDIAKIKKQIDENNAKIDDDLKDLDATRFGFLAEKCEGYEGKALKACNKVVKANIKEIVKDAKDAVKNVKDAIKALKDEITSKRGFKKEFVGKVKENMADMPAEYAKFQQSLFYAVKNKCGKKINDLSELRNSLKDHPAVVKFDQQIQEFDQKIDELKQNLQVALNAYKGRMTQLKSLMKTNLNELESSVIRMTIKQERKTAKKRASLLEKEHAEGVAEINKTRKALQKKKEKKIQQIRKTMKDHLKEESKVAKQVQKEEKALRKTQRKQGVFIKEFESELLKDLVEKYSKLIDDELEGLKEEMVQQEQEKAAQKQAKQEAKQQKAAEKAEMKLAKQEETKRHRETQKIQKALAKENEKAAKKQEKLAQKEHARTQKLAERQQKLAEKAKNRTKKNQP</sequence>
<feature type="region of interest" description="Disordered" evidence="2">
    <location>
        <begin position="1104"/>
        <end position="1198"/>
    </location>
</feature>
<dbReference type="InterPro" id="IPR014001">
    <property type="entry name" value="Helicase_ATP-bd"/>
</dbReference>
<keyword evidence="1" id="KW-0175">Coiled coil</keyword>
<name>A0A6C0KHI1_9ZZZZ</name>
<dbReference type="Gene3D" id="3.40.50.300">
    <property type="entry name" value="P-loop containing nucleotide triphosphate hydrolases"/>
    <property type="match status" value="1"/>
</dbReference>
<feature type="compositionally biased region" description="Low complexity" evidence="2">
    <location>
        <begin position="1"/>
        <end position="14"/>
    </location>
</feature>